<protein>
    <submittedName>
        <fullName evidence="1">Uncharacterized protein</fullName>
    </submittedName>
</protein>
<organism evidence="1 2">
    <name type="scientific">Eragrostis curvula</name>
    <name type="common">weeping love grass</name>
    <dbReference type="NCBI Taxonomy" id="38414"/>
    <lineage>
        <taxon>Eukaryota</taxon>
        <taxon>Viridiplantae</taxon>
        <taxon>Streptophyta</taxon>
        <taxon>Embryophyta</taxon>
        <taxon>Tracheophyta</taxon>
        <taxon>Spermatophyta</taxon>
        <taxon>Magnoliopsida</taxon>
        <taxon>Liliopsida</taxon>
        <taxon>Poales</taxon>
        <taxon>Poaceae</taxon>
        <taxon>PACMAD clade</taxon>
        <taxon>Chloridoideae</taxon>
        <taxon>Eragrostideae</taxon>
        <taxon>Eragrostidinae</taxon>
        <taxon>Eragrostis</taxon>
    </lineage>
</organism>
<evidence type="ECO:0000313" key="1">
    <source>
        <dbReference type="EMBL" id="TVU01980.1"/>
    </source>
</evidence>
<comment type="caution">
    <text evidence="1">The sequence shown here is derived from an EMBL/GenBank/DDBJ whole genome shotgun (WGS) entry which is preliminary data.</text>
</comment>
<proteinExistence type="predicted"/>
<dbReference type="Proteomes" id="UP000324897">
    <property type="component" value="Unassembled WGS sequence"/>
</dbReference>
<gene>
    <name evidence="1" type="ORF">EJB05_52515</name>
</gene>
<name>A0A5J9SSL6_9POAL</name>
<accession>A0A5J9SSL6</accession>
<dbReference type="Gramene" id="TVU01980">
    <property type="protein sequence ID" value="TVU01980"/>
    <property type="gene ID" value="EJB05_52515"/>
</dbReference>
<dbReference type="EMBL" id="RWGY01000363">
    <property type="protein sequence ID" value="TVU01980.1"/>
    <property type="molecule type" value="Genomic_DNA"/>
</dbReference>
<feature type="non-terminal residue" evidence="1">
    <location>
        <position position="67"/>
    </location>
</feature>
<sequence>MPSNADPFSWLSVATAPHTRWQECRSGSVVIHRHRHRPHFQLVLSKMDAKEEASLEDIEKDSPYLFI</sequence>
<dbReference type="AlphaFoldDB" id="A0A5J9SSL6"/>
<reference evidence="1 2" key="1">
    <citation type="journal article" date="2019" name="Sci. Rep.">
        <title>A high-quality genome of Eragrostis curvula grass provides insights into Poaceae evolution and supports new strategies to enhance forage quality.</title>
        <authorList>
            <person name="Carballo J."/>
            <person name="Santos B.A.C.M."/>
            <person name="Zappacosta D."/>
            <person name="Garbus I."/>
            <person name="Selva J.P."/>
            <person name="Gallo C.A."/>
            <person name="Diaz A."/>
            <person name="Albertini E."/>
            <person name="Caccamo M."/>
            <person name="Echenique V."/>
        </authorList>
    </citation>
    <scope>NUCLEOTIDE SEQUENCE [LARGE SCALE GENOMIC DNA]</scope>
    <source>
        <strain evidence="2">cv. Victoria</strain>
        <tissue evidence="1">Leaf</tissue>
    </source>
</reference>
<evidence type="ECO:0000313" key="2">
    <source>
        <dbReference type="Proteomes" id="UP000324897"/>
    </source>
</evidence>
<keyword evidence="2" id="KW-1185">Reference proteome</keyword>